<dbReference type="RefSeq" id="WP_189581633.1">
    <property type="nucleotide sequence ID" value="NZ_BMYF01000011.1"/>
</dbReference>
<dbReference type="EMBL" id="BMYF01000011">
    <property type="protein sequence ID" value="GHB38841.1"/>
    <property type="molecule type" value="Genomic_DNA"/>
</dbReference>
<keyword evidence="5" id="KW-1185">Reference proteome</keyword>
<evidence type="ECO:0000256" key="2">
    <source>
        <dbReference type="ARBA" id="ARBA00023239"/>
    </source>
</evidence>
<name>A0A8J3CY56_9BACT</name>
<accession>A0A8J3CY56</accession>
<sequence length="401" mass="46427">MKTTFVFPSFVITILIFGIALTSDAQILSTPNELQKKIIHEGRNRIIENANQYLQQEPVTVTAKVSERSAGGPNDFYSEGDYWWPDPNNPDGPFIQRDGERFTDRFEHDRLVLRDFAEYTAALSSAWLLTGDQRYADHALTHLKAWFTNPETLMNPHMLYAQAIQGRVTGRDIGIIDAYHLIEVAQSARALEITKAIPDEDIRRIKNWFGRFITWMTTHEYGIGEMNRLNNHATTWAVTASAMARFVGHEGILDLARNRFKYILLPDQMALDGSFPQELGRTKPYSYSLFNLDAFANLAFILSTPEDNLWEYYTHDGKSMQLGMSFLTPFIEDKSSWPFAEDIDIHEKWPIRHSLLLFAGLSWQDERYIDLFLSFDPQPTHPEVLRNHPVRHPIIWMEDLW</sequence>
<dbReference type="Proteomes" id="UP000642809">
    <property type="component" value="Unassembled WGS sequence"/>
</dbReference>
<dbReference type="SUPFAM" id="SSF48230">
    <property type="entry name" value="Chondroitin AC/alginate lyase"/>
    <property type="match status" value="1"/>
</dbReference>
<keyword evidence="2" id="KW-0456">Lyase</keyword>
<dbReference type="InterPro" id="IPR008929">
    <property type="entry name" value="Chondroitin_lyas"/>
</dbReference>
<dbReference type="GO" id="GO:0042597">
    <property type="term" value="C:periplasmic space"/>
    <property type="evidence" value="ECO:0007669"/>
    <property type="project" value="InterPro"/>
</dbReference>
<comment type="caution">
    <text evidence="4">The sequence shown here is derived from an EMBL/GenBank/DDBJ whole genome shotgun (WGS) entry which is preliminary data.</text>
</comment>
<proteinExistence type="predicted"/>
<evidence type="ECO:0000313" key="5">
    <source>
        <dbReference type="Proteomes" id="UP000642809"/>
    </source>
</evidence>
<dbReference type="InterPro" id="IPR008397">
    <property type="entry name" value="Alginate_lyase_dom"/>
</dbReference>
<evidence type="ECO:0000259" key="3">
    <source>
        <dbReference type="Pfam" id="PF05426"/>
    </source>
</evidence>
<evidence type="ECO:0000313" key="4">
    <source>
        <dbReference type="EMBL" id="GHB38841.1"/>
    </source>
</evidence>
<keyword evidence="1" id="KW-0732">Signal</keyword>
<dbReference type="Gene3D" id="1.50.10.100">
    <property type="entry name" value="Chondroitin AC/alginate lyase"/>
    <property type="match status" value="1"/>
</dbReference>
<reference evidence="4" key="1">
    <citation type="journal article" date="2014" name="Int. J. Syst. Evol. Microbiol.">
        <title>Complete genome sequence of Corynebacterium casei LMG S-19264T (=DSM 44701T), isolated from a smear-ripened cheese.</title>
        <authorList>
            <consortium name="US DOE Joint Genome Institute (JGI-PGF)"/>
            <person name="Walter F."/>
            <person name="Albersmeier A."/>
            <person name="Kalinowski J."/>
            <person name="Ruckert C."/>
        </authorList>
    </citation>
    <scope>NUCLEOTIDE SEQUENCE</scope>
    <source>
        <strain evidence="4">KCTC 23224</strain>
    </source>
</reference>
<reference evidence="4" key="2">
    <citation type="submission" date="2020-09" db="EMBL/GenBank/DDBJ databases">
        <authorList>
            <person name="Sun Q."/>
            <person name="Kim S."/>
        </authorList>
    </citation>
    <scope>NUCLEOTIDE SEQUENCE</scope>
    <source>
        <strain evidence="4">KCTC 23224</strain>
    </source>
</reference>
<gene>
    <name evidence="4" type="ORF">GCM10008106_20060</name>
</gene>
<dbReference type="GO" id="GO:0016829">
    <property type="term" value="F:lyase activity"/>
    <property type="evidence" value="ECO:0007669"/>
    <property type="project" value="UniProtKB-KW"/>
</dbReference>
<feature type="domain" description="Alginate lyase" evidence="3">
    <location>
        <begin position="60"/>
        <end position="337"/>
    </location>
</feature>
<organism evidence="4 5">
    <name type="scientific">Mongoliitalea lutea</name>
    <dbReference type="NCBI Taxonomy" id="849756"/>
    <lineage>
        <taxon>Bacteria</taxon>
        <taxon>Pseudomonadati</taxon>
        <taxon>Bacteroidota</taxon>
        <taxon>Cytophagia</taxon>
        <taxon>Cytophagales</taxon>
        <taxon>Cyclobacteriaceae</taxon>
        <taxon>Mongoliitalea</taxon>
    </lineage>
</organism>
<evidence type="ECO:0000256" key="1">
    <source>
        <dbReference type="ARBA" id="ARBA00022729"/>
    </source>
</evidence>
<protein>
    <recommendedName>
        <fullName evidence="3">Alginate lyase domain-containing protein</fullName>
    </recommendedName>
</protein>
<dbReference type="Pfam" id="PF05426">
    <property type="entry name" value="Alginate_lyase"/>
    <property type="match status" value="1"/>
</dbReference>
<dbReference type="AlphaFoldDB" id="A0A8J3CY56"/>